<feature type="compositionally biased region" description="Basic and acidic residues" evidence="1">
    <location>
        <begin position="472"/>
        <end position="492"/>
    </location>
</feature>
<feature type="compositionally biased region" description="Basic and acidic residues" evidence="1">
    <location>
        <begin position="425"/>
        <end position="446"/>
    </location>
</feature>
<dbReference type="Gene3D" id="1.10.287.1490">
    <property type="match status" value="1"/>
</dbReference>
<dbReference type="OMA" id="VIEVYSE"/>
<gene>
    <name evidence="2" type="ORF">PGAL8A_00231100</name>
</gene>
<dbReference type="GeneID" id="39730838"/>
<proteinExistence type="predicted"/>
<organism evidence="2 3">
    <name type="scientific">Plasmodium gallinaceum</name>
    <dbReference type="NCBI Taxonomy" id="5849"/>
    <lineage>
        <taxon>Eukaryota</taxon>
        <taxon>Sar</taxon>
        <taxon>Alveolata</taxon>
        <taxon>Apicomplexa</taxon>
        <taxon>Aconoidasida</taxon>
        <taxon>Haemosporida</taxon>
        <taxon>Plasmodiidae</taxon>
        <taxon>Plasmodium</taxon>
        <taxon>Plasmodium (Haemamoeba)</taxon>
    </lineage>
</organism>
<feature type="compositionally biased region" description="Basic residues" evidence="1">
    <location>
        <begin position="166"/>
        <end position="177"/>
    </location>
</feature>
<feature type="region of interest" description="Disordered" evidence="1">
    <location>
        <begin position="421"/>
        <end position="509"/>
    </location>
</feature>
<protein>
    <submittedName>
        <fullName evidence="2">Uncharacterized protein</fullName>
    </submittedName>
</protein>
<dbReference type="AlphaFoldDB" id="A0A1J1GV47"/>
<feature type="compositionally biased region" description="Basic residues" evidence="1">
    <location>
        <begin position="460"/>
        <end position="471"/>
    </location>
</feature>
<evidence type="ECO:0000256" key="1">
    <source>
        <dbReference type="SAM" id="MobiDB-lite"/>
    </source>
</evidence>
<comment type="caution">
    <text evidence="2">The sequence shown here is derived from an EMBL/GenBank/DDBJ whole genome shotgun (WGS) entry which is preliminary data.</text>
</comment>
<dbReference type="OrthoDB" id="377447at2759"/>
<keyword evidence="3" id="KW-1185">Reference proteome</keyword>
<dbReference type="Proteomes" id="UP000220797">
    <property type="component" value="Unassembled WGS sequence"/>
</dbReference>
<feature type="compositionally biased region" description="Basic residues" evidence="1">
    <location>
        <begin position="493"/>
        <end position="504"/>
    </location>
</feature>
<evidence type="ECO:0000313" key="2">
    <source>
        <dbReference type="EMBL" id="CRG94914.1"/>
    </source>
</evidence>
<evidence type="ECO:0000313" key="3">
    <source>
        <dbReference type="Proteomes" id="UP000220797"/>
    </source>
</evidence>
<dbReference type="EMBL" id="CVMV01000032">
    <property type="protein sequence ID" value="CRG94914.1"/>
    <property type="molecule type" value="Genomic_DNA"/>
</dbReference>
<name>A0A1J1GV47_PLAGA</name>
<accession>A0A1J1GV47</accession>
<dbReference type="VEuPathDB" id="PlasmoDB:PGAL8A_00231100"/>
<dbReference type="RefSeq" id="XP_028527728.1">
    <property type="nucleotide sequence ID" value="XM_028671035.1"/>
</dbReference>
<feature type="region of interest" description="Disordered" evidence="1">
    <location>
        <begin position="166"/>
        <end position="195"/>
    </location>
</feature>
<sequence>MRTQSEIIKPLTPLRRIPKNRGTVVKNLSDINPLSEKEIKNVIEVYSEANKAYFKNHIKNEKNKNKKKKKKIISKKTESEEFNPLSLNPLEYRNKKFEENGTLLHLPGSNINPKYIPHNPNTEYGVSSLSYATLHKSNPLLWGFDYKRHYELPTICSIVKSKHPIYSKPNDRKKKQKYSNLSKSKAKKKKNKASEKYDENLVIKKVPTFGNYKEYEISDHLEGTDKKNKKLNEFIKNTESTINGNLDEFKGHLNNSIHCSESNENLNNTINNDKLANRTKHIIEKNNDNYNISLKKQDNEIGNKNEIIKNDEKKEDIINQINELNIVYPKNENSINIYSNISPNRTLSNSTLMEFKFLNIELDNSRNQHVSYDNNMLNCSNDLLNNKSPFNYLNDTLSQKENNQDAYYWNHEKCKNSISNYSTTEKSKLKPREKVNANLSKQKENYSEYSEEESEENSKKRLSTKYKKHSRAKENTQKNDIYESYRKNNDKKSKQKTHRFKKNNFLKNDIDNGFNLSNEMYCNKNKKKYNKNYSRKSSDSTKDQLLSDYKGNHTLRNNKSHKINSQNNMSLGFYNTVYPKFKEPQYVNVKTPNNMIANKPMIQQSSEIQQNQIYNTENSDNKQSYIQNEVTHIQGTLPINIIKTGEETHIPSIQVYSPVVQTNVHEEQSITHNMHTQIPQQQEINKLQNQLPLIQSELTHIQEHMPQQEIHKLQNQLPSIQSELTYIQENIPQCESMTYQPNSLLSNIRTNVTQTHVMPQVKTQVPYIQSQISQIQNQVLQMPTEISHMQNQMPQKQCSMHQIQTQVPQMQNTIHQVQTQVPQSQNQILQFQNEIPQSEIINPQMQTQNLHIQNRLPQLQSQVPLMQKSIFLEQMQLSQVHTNEKIKSPYNMCNLIELPKQCVEHTNYNNNYGLCNVQKQGECNLDNCFIKSLNPNNTPYNRVMRSVNDLENKQYIQNDSVNSLTKFNKNLYGANMNNAKEKCVEQVKTVDSTINFFKSENEIPWLKSYIDMQHTPIKDKVSNMSYINVDFNNGKQNVNYNVHNPAEILANHSNCQLFNDNIYNPNNSLLEINKNNNNHIDISKIIKISNENLMNLQNKQLLNILHEESNGKSIASQNVVYQGINNFNIKETNNINGNSKNSLDNTNKHISCMNYANSRNFSQEFVNKTNNIIIPSIPNEIINKNQFVQNNIKKTEYLN</sequence>
<reference evidence="2" key="1">
    <citation type="submission" date="2015-04" db="EMBL/GenBank/DDBJ databases">
        <authorList>
            <consortium name="Pathogen Informatics"/>
        </authorList>
    </citation>
    <scope>NUCLEOTIDE SEQUENCE [LARGE SCALE GENOMIC DNA]</scope>
    <source>
        <strain evidence="2">8A</strain>
    </source>
</reference>